<keyword evidence="7" id="KW-0804">Transcription</keyword>
<dbReference type="CDD" id="cd00009">
    <property type="entry name" value="AAA"/>
    <property type="match status" value="1"/>
</dbReference>
<dbReference type="Pfam" id="PF00072">
    <property type="entry name" value="Response_reg"/>
    <property type="match status" value="1"/>
</dbReference>
<evidence type="ECO:0000256" key="5">
    <source>
        <dbReference type="ARBA" id="ARBA00023015"/>
    </source>
</evidence>
<dbReference type="InterPro" id="IPR002078">
    <property type="entry name" value="Sigma_54_int"/>
</dbReference>
<evidence type="ECO:0000259" key="9">
    <source>
        <dbReference type="PROSITE" id="PS50045"/>
    </source>
</evidence>
<dbReference type="SUPFAM" id="SSF46689">
    <property type="entry name" value="Homeodomain-like"/>
    <property type="match status" value="1"/>
</dbReference>
<dbReference type="InterPro" id="IPR002197">
    <property type="entry name" value="HTH_Fis"/>
</dbReference>
<dbReference type="PROSITE" id="PS00675">
    <property type="entry name" value="SIGMA54_INTERACT_1"/>
    <property type="match status" value="1"/>
</dbReference>
<keyword evidence="5" id="KW-0805">Transcription regulation</keyword>
<dbReference type="PRINTS" id="PR01590">
    <property type="entry name" value="HTHFIS"/>
</dbReference>
<dbReference type="GO" id="GO:0043565">
    <property type="term" value="F:sequence-specific DNA binding"/>
    <property type="evidence" value="ECO:0007669"/>
    <property type="project" value="InterPro"/>
</dbReference>
<evidence type="ECO:0000256" key="3">
    <source>
        <dbReference type="ARBA" id="ARBA00022840"/>
    </source>
</evidence>
<keyword evidence="6" id="KW-0238">DNA-binding</keyword>
<comment type="caution">
    <text evidence="11">The sequence shown here is derived from an EMBL/GenBank/DDBJ whole genome shotgun (WGS) entry which is preliminary data.</text>
</comment>
<keyword evidence="2" id="KW-0547">Nucleotide-binding</keyword>
<dbReference type="Gene3D" id="1.10.10.60">
    <property type="entry name" value="Homeodomain-like"/>
    <property type="match status" value="1"/>
</dbReference>
<evidence type="ECO:0000256" key="4">
    <source>
        <dbReference type="ARBA" id="ARBA00023012"/>
    </source>
</evidence>
<evidence type="ECO:0000259" key="10">
    <source>
        <dbReference type="PROSITE" id="PS50110"/>
    </source>
</evidence>
<keyword evidence="4" id="KW-0902">Two-component regulatory system</keyword>
<dbReference type="PROSITE" id="PS50110">
    <property type="entry name" value="RESPONSE_REGULATORY"/>
    <property type="match status" value="1"/>
</dbReference>
<proteinExistence type="predicted"/>
<evidence type="ECO:0000256" key="6">
    <source>
        <dbReference type="ARBA" id="ARBA00023125"/>
    </source>
</evidence>
<gene>
    <name evidence="11" type="ORF">SCARUB_02620</name>
</gene>
<feature type="domain" description="Response regulatory" evidence="10">
    <location>
        <begin position="3"/>
        <end position="117"/>
    </location>
</feature>
<dbReference type="SUPFAM" id="SSF52540">
    <property type="entry name" value="P-loop containing nucleoside triphosphate hydrolases"/>
    <property type="match status" value="1"/>
</dbReference>
<evidence type="ECO:0000256" key="2">
    <source>
        <dbReference type="ARBA" id="ARBA00022741"/>
    </source>
</evidence>
<dbReference type="InterPro" id="IPR001789">
    <property type="entry name" value="Sig_transdc_resp-reg_receiver"/>
</dbReference>
<dbReference type="Pfam" id="PF02954">
    <property type="entry name" value="HTH_8"/>
    <property type="match status" value="1"/>
</dbReference>
<dbReference type="PROSITE" id="PS00676">
    <property type="entry name" value="SIGMA54_INTERACT_2"/>
    <property type="match status" value="1"/>
</dbReference>
<dbReference type="Gene3D" id="3.40.50.300">
    <property type="entry name" value="P-loop containing nucleotide triphosphate hydrolases"/>
    <property type="match status" value="1"/>
</dbReference>
<dbReference type="AlphaFoldDB" id="A0A1E3X9H3"/>
<dbReference type="SUPFAM" id="SSF52172">
    <property type="entry name" value="CheY-like"/>
    <property type="match status" value="1"/>
</dbReference>
<dbReference type="SMART" id="SM00382">
    <property type="entry name" value="AAA"/>
    <property type="match status" value="1"/>
</dbReference>
<feature type="modified residue" description="4-aspartylphosphate" evidence="8">
    <location>
        <position position="52"/>
    </location>
</feature>
<dbReference type="InterPro" id="IPR011006">
    <property type="entry name" value="CheY-like_superfamily"/>
</dbReference>
<dbReference type="PANTHER" id="PTHR32071">
    <property type="entry name" value="TRANSCRIPTIONAL REGULATORY PROTEIN"/>
    <property type="match status" value="1"/>
</dbReference>
<keyword evidence="3" id="KW-0067">ATP-binding</keyword>
<dbReference type="PROSITE" id="PS00688">
    <property type="entry name" value="SIGMA54_INTERACT_3"/>
    <property type="match status" value="1"/>
</dbReference>
<dbReference type="GO" id="GO:0000160">
    <property type="term" value="P:phosphorelay signal transduction system"/>
    <property type="evidence" value="ECO:0007669"/>
    <property type="project" value="UniProtKB-KW"/>
</dbReference>
<dbReference type="InterPro" id="IPR003593">
    <property type="entry name" value="AAA+_ATPase"/>
</dbReference>
<dbReference type="PROSITE" id="PS50045">
    <property type="entry name" value="SIGMA54_INTERACT_4"/>
    <property type="match status" value="1"/>
</dbReference>
<dbReference type="Proteomes" id="UP000094056">
    <property type="component" value="Unassembled WGS sequence"/>
</dbReference>
<dbReference type="GO" id="GO:0006355">
    <property type="term" value="P:regulation of DNA-templated transcription"/>
    <property type="evidence" value="ECO:0007669"/>
    <property type="project" value="InterPro"/>
</dbReference>
<dbReference type="InterPro" id="IPR009057">
    <property type="entry name" value="Homeodomain-like_sf"/>
</dbReference>
<dbReference type="EMBL" id="MAYW01000070">
    <property type="protein sequence ID" value="ODS32271.1"/>
    <property type="molecule type" value="Genomic_DNA"/>
</dbReference>
<dbReference type="Pfam" id="PF00158">
    <property type="entry name" value="Sigma54_activat"/>
    <property type="match status" value="1"/>
</dbReference>
<evidence type="ECO:0000256" key="1">
    <source>
        <dbReference type="ARBA" id="ARBA00022553"/>
    </source>
</evidence>
<dbReference type="InterPro" id="IPR058031">
    <property type="entry name" value="AAA_lid_NorR"/>
</dbReference>
<dbReference type="Pfam" id="PF25601">
    <property type="entry name" value="AAA_lid_14"/>
    <property type="match status" value="1"/>
</dbReference>
<sequence length="481" mass="54149">MSKILVVDDEVRAYEFLKSILERHGHDVITSNNGNDALNKARKEDPDVMLLDVRMPGMDGIEVLKQLKKAVPLLPVILVTAVTDIDTAVQAIKLGAYDYVTKPLDSEKINIILKNALTELGLKREVSALRSKINKNTPLFEIMGSGDAMKKIYNEISNVAPTDYTIVLQGETGTGKELVARAIHNQSFRKDGEFFAVDCGAIPETLIESELYGYEKGAFTGADKRKEGYFELASNGTLFLDEIGNLPINMQSKLLRALEERRIRRLGGKRDIPIDVRIIVANNNKLENLMRSGVFREDLFYRLNEFTIELPPLRKRKEDLVFLIMHFLDETKLELKKNITGFSDSALDRLIGHNWPGNVRELRNVIRKAVLICPDNTEIDAQNISISIGQSSRKDDTGNLQTVTNHISKETTQLSKVEIDDYEGLSLKDIAKKSLNRIEKDIIMDVLKRTGGNKSKAARILKINNTTMHYKIKEYGIKPAP</sequence>
<dbReference type="InterPro" id="IPR027417">
    <property type="entry name" value="P-loop_NTPase"/>
</dbReference>
<dbReference type="FunFam" id="3.40.50.2300:FF:000018">
    <property type="entry name" value="DNA-binding transcriptional regulator NtrC"/>
    <property type="match status" value="1"/>
</dbReference>
<keyword evidence="1 8" id="KW-0597">Phosphoprotein</keyword>
<dbReference type="Gene3D" id="3.40.50.2300">
    <property type="match status" value="1"/>
</dbReference>
<feature type="domain" description="Sigma-54 factor interaction" evidence="9">
    <location>
        <begin position="142"/>
        <end position="371"/>
    </location>
</feature>
<protein>
    <submittedName>
        <fullName evidence="11">Response regulator</fullName>
    </submittedName>
</protein>
<evidence type="ECO:0000256" key="8">
    <source>
        <dbReference type="PROSITE-ProRule" id="PRU00169"/>
    </source>
</evidence>
<dbReference type="PATRIC" id="fig|1872076.5.peg.3099"/>
<evidence type="ECO:0000256" key="7">
    <source>
        <dbReference type="ARBA" id="ARBA00023163"/>
    </source>
</evidence>
<evidence type="ECO:0000313" key="12">
    <source>
        <dbReference type="Proteomes" id="UP000094056"/>
    </source>
</evidence>
<dbReference type="InterPro" id="IPR025943">
    <property type="entry name" value="Sigma_54_int_dom_ATP-bd_2"/>
</dbReference>
<evidence type="ECO:0000313" key="11">
    <source>
        <dbReference type="EMBL" id="ODS32271.1"/>
    </source>
</evidence>
<reference evidence="11 12" key="1">
    <citation type="submission" date="2016-07" db="EMBL/GenBank/DDBJ databases">
        <title>Draft genome of Scalindua rubra, obtained from a brine-seawater interface in the Red Sea, sheds light on salt adaptation in anammox bacteria.</title>
        <authorList>
            <person name="Speth D.R."/>
            <person name="Lagkouvardos I."/>
            <person name="Wang Y."/>
            <person name="Qian P.-Y."/>
            <person name="Dutilh B.E."/>
            <person name="Jetten M.S."/>
        </authorList>
    </citation>
    <scope>NUCLEOTIDE SEQUENCE [LARGE SCALE GENOMIC DNA]</scope>
    <source>
        <strain evidence="11">BSI-1</strain>
    </source>
</reference>
<dbReference type="Gene3D" id="1.10.8.60">
    <property type="match status" value="1"/>
</dbReference>
<accession>A0A1E3X9H3</accession>
<name>A0A1E3X9H3_9BACT</name>
<dbReference type="GO" id="GO:0005524">
    <property type="term" value="F:ATP binding"/>
    <property type="evidence" value="ECO:0007669"/>
    <property type="project" value="UniProtKB-KW"/>
</dbReference>
<dbReference type="InterPro" id="IPR025662">
    <property type="entry name" value="Sigma_54_int_dom_ATP-bd_1"/>
</dbReference>
<dbReference type="SMART" id="SM00448">
    <property type="entry name" value="REC"/>
    <property type="match status" value="1"/>
</dbReference>
<organism evidence="11 12">
    <name type="scientific">Candidatus Scalindua rubra</name>
    <dbReference type="NCBI Taxonomy" id="1872076"/>
    <lineage>
        <taxon>Bacteria</taxon>
        <taxon>Pseudomonadati</taxon>
        <taxon>Planctomycetota</taxon>
        <taxon>Candidatus Brocadiia</taxon>
        <taxon>Candidatus Brocadiales</taxon>
        <taxon>Candidatus Scalinduaceae</taxon>
        <taxon>Candidatus Scalindua</taxon>
    </lineage>
</organism>
<dbReference type="FunFam" id="3.40.50.300:FF:000006">
    <property type="entry name" value="DNA-binding transcriptional regulator NtrC"/>
    <property type="match status" value="1"/>
</dbReference>
<dbReference type="InterPro" id="IPR025944">
    <property type="entry name" value="Sigma_54_int_dom_CS"/>
</dbReference>